<dbReference type="GO" id="GO:0016075">
    <property type="term" value="P:rRNA catabolic process"/>
    <property type="evidence" value="ECO:0007669"/>
    <property type="project" value="TreeGrafter"/>
</dbReference>
<dbReference type="InterPro" id="IPR003477">
    <property type="entry name" value="PemK-like"/>
</dbReference>
<dbReference type="Gene3D" id="2.30.30.110">
    <property type="match status" value="1"/>
</dbReference>
<reference evidence="2" key="2">
    <citation type="journal article" date="2014" name="PLoS Negl. Trop. Dis.">
        <title>Isolation and Characterization of Two Novel Plasmids from Pathogenic Leptospira interrogans Serogroup Canicola Serovar Canicola Strain Gui44.</title>
        <authorList>
            <person name="Zhu W.N."/>
            <person name="Huang L.L."/>
            <person name="Zeng L.B."/>
            <person name="Zhuang X.R."/>
            <person name="Chen C.Y."/>
            <person name="Wang Y.Z."/>
            <person name="Qin J.H."/>
            <person name="Zhu Y.Z."/>
            <person name="Guo X.K."/>
        </authorList>
    </citation>
    <scope>NUCLEOTIDE SEQUENCE</scope>
    <source>
        <strain evidence="2">Gui44</strain>
        <plasmid evidence="2">pGui1</plasmid>
    </source>
</reference>
<protein>
    <recommendedName>
        <fullName evidence="1">mRNA interferase</fullName>
        <ecNumber evidence="1">3.1.-.-</ecNumber>
    </recommendedName>
</protein>
<evidence type="ECO:0000256" key="1">
    <source>
        <dbReference type="PIRNR" id="PIRNR033490"/>
    </source>
</evidence>
<reference evidence="2" key="1">
    <citation type="submission" date="2013-09" db="EMBL/GenBank/DDBJ databases">
        <authorList>
            <person name="Huang L."/>
            <person name="Zeng L."/>
            <person name="Zhu Y."/>
            <person name="Guo X."/>
        </authorList>
    </citation>
    <scope>NUCLEOTIDE SEQUENCE</scope>
    <source>
        <strain evidence="2">Gui44</strain>
        <plasmid evidence="2">pGui1</plasmid>
    </source>
</reference>
<comment type="similarity">
    <text evidence="1">Belongs to the PemK/MazF family.</text>
</comment>
<evidence type="ECO:0000313" key="3">
    <source>
        <dbReference type="EMBL" id="QOI45204.1"/>
    </source>
</evidence>
<evidence type="ECO:0000313" key="4">
    <source>
        <dbReference type="Proteomes" id="UP000663124"/>
    </source>
</evidence>
<dbReference type="GO" id="GO:0006402">
    <property type="term" value="P:mRNA catabolic process"/>
    <property type="evidence" value="ECO:0007669"/>
    <property type="project" value="TreeGrafter"/>
</dbReference>
<sequence>MVISQYEVYLINLDPTVGHEIKKSRPCAIISPNEMNKTIGTIIIAPMTTKSRSYPTRVELTFQGKKGWIVLDQIRAVDKTRLVKKLGKIDPKTVNKMKLVIKEMLVD</sequence>
<dbReference type="AlphaFoldDB" id="A0A067YCZ6"/>
<dbReference type="SUPFAM" id="SSF50118">
    <property type="entry name" value="Cell growth inhibitor/plasmid maintenance toxic component"/>
    <property type="match status" value="1"/>
</dbReference>
<gene>
    <name evidence="3" type="ORF">Lepto782_23805</name>
</gene>
<geneLocation type="plasmid" evidence="3 4">
    <name>p3</name>
</geneLocation>
<dbReference type="EC" id="3.1.-.-" evidence="1"/>
<dbReference type="EMBL" id="KF648557">
    <property type="protein sequence ID" value="AGZ84893.1"/>
    <property type="molecule type" value="Genomic_DNA"/>
</dbReference>
<dbReference type="GO" id="GO:0004521">
    <property type="term" value="F:RNA endonuclease activity"/>
    <property type="evidence" value="ECO:0007669"/>
    <property type="project" value="TreeGrafter"/>
</dbReference>
<dbReference type="Pfam" id="PF02452">
    <property type="entry name" value="PemK_toxin"/>
    <property type="match status" value="1"/>
</dbReference>
<dbReference type="PIRSF" id="PIRSF033490">
    <property type="entry name" value="MazF"/>
    <property type="match status" value="1"/>
</dbReference>
<geneLocation type="plasmid" evidence="2">
    <name>pGui1</name>
</geneLocation>
<proteinExistence type="inferred from homology"/>
<keyword evidence="2" id="KW-0614">Plasmid</keyword>
<dbReference type="InterPro" id="IPR011067">
    <property type="entry name" value="Plasmid_toxin/cell-grow_inhib"/>
</dbReference>
<dbReference type="PANTHER" id="PTHR33988">
    <property type="entry name" value="ENDORIBONUCLEASE MAZF-RELATED"/>
    <property type="match status" value="1"/>
</dbReference>
<dbReference type="Proteomes" id="UP000663124">
    <property type="component" value="Plasmid p3"/>
</dbReference>
<reference evidence="3" key="3">
    <citation type="submission" date="2019-09" db="EMBL/GenBank/DDBJ databases">
        <title>Comparative Genomics of Leptospira interrogans Reveals Genome Plasticity - A Common Adaptive Strategy for Survival in Various Hosts.</title>
        <authorList>
            <person name="Ramli S.R."/>
            <person name="Bunk B."/>
            <person name="Goris M."/>
            <person name="Bhuju S."/>
            <person name="Jarek M."/>
            <person name="Sproer C."/>
            <person name="Mustakim S."/>
            <person name="Strommenger B."/>
            <person name="Pessler F."/>
        </authorList>
    </citation>
    <scope>NUCLEOTIDE SEQUENCE</scope>
    <source>
        <strain evidence="3">782</strain>
        <plasmid evidence="3">p3</plasmid>
    </source>
</reference>
<keyword evidence="1" id="KW-0540">Nuclease</keyword>
<keyword evidence="1" id="KW-0255">Endonuclease</keyword>
<dbReference type="GO" id="GO:0016787">
    <property type="term" value="F:hydrolase activity"/>
    <property type="evidence" value="ECO:0007669"/>
    <property type="project" value="UniProtKB-KW"/>
</dbReference>
<dbReference type="GO" id="GO:0003677">
    <property type="term" value="F:DNA binding"/>
    <property type="evidence" value="ECO:0007669"/>
    <property type="project" value="InterPro"/>
</dbReference>
<name>A0A067YCZ6_LEPIR</name>
<dbReference type="PANTHER" id="PTHR33988:SF2">
    <property type="entry name" value="ENDORIBONUCLEASE MAZF"/>
    <property type="match status" value="1"/>
</dbReference>
<accession>A0A067YCZ6</accession>
<keyword evidence="1" id="KW-0378">Hydrolase</keyword>
<organism evidence="2">
    <name type="scientific">Leptospira interrogans serovar Canicola</name>
    <dbReference type="NCBI Taxonomy" id="211880"/>
    <lineage>
        <taxon>Bacteria</taxon>
        <taxon>Pseudomonadati</taxon>
        <taxon>Spirochaetota</taxon>
        <taxon>Spirochaetia</taxon>
        <taxon>Leptospirales</taxon>
        <taxon>Leptospiraceae</taxon>
        <taxon>Leptospira</taxon>
    </lineage>
</organism>
<dbReference type="EMBL" id="CP043890">
    <property type="protein sequence ID" value="QOI45204.1"/>
    <property type="molecule type" value="Genomic_DNA"/>
</dbReference>
<evidence type="ECO:0000313" key="2">
    <source>
        <dbReference type="EMBL" id="AGZ84893.1"/>
    </source>
</evidence>
<comment type="function">
    <text evidence="1">Toxic component of a type II toxin-antitoxin (TA) system.</text>
</comment>
<dbReference type="RefSeq" id="WP_000237066.1">
    <property type="nucleotide sequence ID" value="NC_025136.1"/>
</dbReference>